<name>A0A226EDB6_FOLCA</name>
<sequence>MLFRNHSLVDLLHLIIILSGIIAHVTPKCLEHIKDVTPKRFFQIENDILNITLETSSEIGHQLVTNAFAIFLQEVLGYESVNIVTYDDHFNVNSSSSILQRLSGMDLLDTEANLSNTRAPESQINLGVWLLSEWELERWNFPGPLENCGQLGFQGRFGWFIPRMSVVEEHPIVDYWRTFKSNDNLIDLFSLDDEDYTTATTHHAWNAHTER</sequence>
<organism evidence="2 3">
    <name type="scientific">Folsomia candida</name>
    <name type="common">Springtail</name>
    <dbReference type="NCBI Taxonomy" id="158441"/>
    <lineage>
        <taxon>Eukaryota</taxon>
        <taxon>Metazoa</taxon>
        <taxon>Ecdysozoa</taxon>
        <taxon>Arthropoda</taxon>
        <taxon>Hexapoda</taxon>
        <taxon>Collembola</taxon>
        <taxon>Entomobryomorpha</taxon>
        <taxon>Isotomoidea</taxon>
        <taxon>Isotomidae</taxon>
        <taxon>Proisotominae</taxon>
        <taxon>Folsomia</taxon>
    </lineage>
</organism>
<accession>A0A226EDB6</accession>
<dbReference type="EMBL" id="LNIX01000005">
    <property type="protein sequence ID" value="OXA54666.1"/>
    <property type="molecule type" value="Genomic_DNA"/>
</dbReference>
<dbReference type="STRING" id="158441.A0A226EDB6"/>
<keyword evidence="1" id="KW-0732">Signal</keyword>
<feature type="chain" id="PRO_5012646552" evidence="1">
    <location>
        <begin position="24"/>
        <end position="211"/>
    </location>
</feature>
<gene>
    <name evidence="2" type="ORF">Fcan01_11675</name>
</gene>
<dbReference type="OrthoDB" id="4062651at2759"/>
<dbReference type="OMA" id="WNAHTER"/>
<feature type="signal peptide" evidence="1">
    <location>
        <begin position="1"/>
        <end position="23"/>
    </location>
</feature>
<evidence type="ECO:0000313" key="2">
    <source>
        <dbReference type="EMBL" id="OXA54666.1"/>
    </source>
</evidence>
<protein>
    <submittedName>
        <fullName evidence="2">Uncharacterized protein</fullName>
    </submittedName>
</protein>
<comment type="caution">
    <text evidence="2">The sequence shown here is derived from an EMBL/GenBank/DDBJ whole genome shotgun (WGS) entry which is preliminary data.</text>
</comment>
<reference evidence="2 3" key="1">
    <citation type="submission" date="2015-12" db="EMBL/GenBank/DDBJ databases">
        <title>The genome of Folsomia candida.</title>
        <authorList>
            <person name="Faddeeva A."/>
            <person name="Derks M.F."/>
            <person name="Anvar Y."/>
            <person name="Smit S."/>
            <person name="Van Straalen N."/>
            <person name="Roelofs D."/>
        </authorList>
    </citation>
    <scope>NUCLEOTIDE SEQUENCE [LARGE SCALE GENOMIC DNA]</scope>
    <source>
        <strain evidence="2 3">VU population</strain>
        <tissue evidence="2">Whole body</tissue>
    </source>
</reference>
<proteinExistence type="predicted"/>
<dbReference type="AlphaFoldDB" id="A0A226EDB6"/>
<evidence type="ECO:0000256" key="1">
    <source>
        <dbReference type="SAM" id="SignalP"/>
    </source>
</evidence>
<keyword evidence="3" id="KW-1185">Reference proteome</keyword>
<evidence type="ECO:0000313" key="3">
    <source>
        <dbReference type="Proteomes" id="UP000198287"/>
    </source>
</evidence>
<dbReference type="Proteomes" id="UP000198287">
    <property type="component" value="Unassembled WGS sequence"/>
</dbReference>